<protein>
    <submittedName>
        <fullName evidence="1">Murein L,D-transpeptidase</fullName>
    </submittedName>
</protein>
<name>A0A6N9U654_STRHA</name>
<evidence type="ECO:0000313" key="1">
    <source>
        <dbReference type="EMBL" id="NEA16325.1"/>
    </source>
</evidence>
<reference evidence="1 2" key="1">
    <citation type="submission" date="2020-01" db="EMBL/GenBank/DDBJ databases">
        <title>Insect and environment-associated Actinomycetes.</title>
        <authorList>
            <person name="Currrie C."/>
            <person name="Chevrette M."/>
            <person name="Carlson C."/>
            <person name="Stubbendieck R."/>
            <person name="Wendt-Pienkowski E."/>
        </authorList>
    </citation>
    <scope>NUCLEOTIDE SEQUENCE [LARGE SCALE GENOMIC DNA]</scope>
    <source>
        <strain evidence="1 2">SID11342</strain>
    </source>
</reference>
<dbReference type="EMBL" id="JAAGLQ010000239">
    <property type="protein sequence ID" value="NEA16325.1"/>
    <property type="molecule type" value="Genomic_DNA"/>
</dbReference>
<accession>A0A6N9U654</accession>
<organism evidence="1 2">
    <name type="scientific">Streptomyces halstedii</name>
    <dbReference type="NCBI Taxonomy" id="1944"/>
    <lineage>
        <taxon>Bacteria</taxon>
        <taxon>Bacillati</taxon>
        <taxon>Actinomycetota</taxon>
        <taxon>Actinomycetes</taxon>
        <taxon>Kitasatosporales</taxon>
        <taxon>Streptomycetaceae</taxon>
        <taxon>Streptomyces</taxon>
    </lineage>
</organism>
<dbReference type="AlphaFoldDB" id="A0A6N9U654"/>
<comment type="caution">
    <text evidence="1">The sequence shown here is derived from an EMBL/GenBank/DDBJ whole genome shotgun (WGS) entry which is preliminary data.</text>
</comment>
<gene>
    <name evidence="1" type="ORF">G3I29_12455</name>
</gene>
<dbReference type="PROSITE" id="PS51257">
    <property type="entry name" value="PROKAR_LIPOPROTEIN"/>
    <property type="match status" value="1"/>
</dbReference>
<feature type="non-terminal residue" evidence="1">
    <location>
        <position position="45"/>
    </location>
</feature>
<sequence length="45" mass="4116">MGPIRTSGRGGGTRAAATAAVGVLALAALTTGCRVETAGAAGTTA</sequence>
<evidence type="ECO:0000313" key="2">
    <source>
        <dbReference type="Proteomes" id="UP000471293"/>
    </source>
</evidence>
<dbReference type="Proteomes" id="UP000471293">
    <property type="component" value="Unassembled WGS sequence"/>
</dbReference>
<proteinExistence type="predicted"/>